<dbReference type="RefSeq" id="WP_107368934.1">
    <property type="nucleotide sequence ID" value="NZ_CP031266.1"/>
</dbReference>
<accession>A0A2T4MGR2</accession>
<dbReference type="SUPFAM" id="SSF53067">
    <property type="entry name" value="Actin-like ATPase domain"/>
    <property type="match status" value="2"/>
</dbReference>
<dbReference type="EMBL" id="WMFL01000015">
    <property type="protein sequence ID" value="NJI01448.1"/>
    <property type="molecule type" value="Genomic_DNA"/>
</dbReference>
<dbReference type="Proteomes" id="UP000646308">
    <property type="component" value="Unassembled WGS sequence"/>
</dbReference>
<dbReference type="AlphaFoldDB" id="A0A2T4MGR2"/>
<dbReference type="CDD" id="cd24032">
    <property type="entry name" value="ASKHA_NBD_TsaB"/>
    <property type="match status" value="1"/>
</dbReference>
<evidence type="ECO:0000259" key="1">
    <source>
        <dbReference type="Pfam" id="PF00814"/>
    </source>
</evidence>
<gene>
    <name evidence="2" type="primary">tsaB</name>
    <name evidence="2" type="ORF">GLV84_00915</name>
</gene>
<evidence type="ECO:0000313" key="2">
    <source>
        <dbReference type="EMBL" id="NJI01448.1"/>
    </source>
</evidence>
<dbReference type="GO" id="GO:0002949">
    <property type="term" value="P:tRNA threonylcarbamoyladenosine modification"/>
    <property type="evidence" value="ECO:0007669"/>
    <property type="project" value="InterPro"/>
</dbReference>
<dbReference type="GO" id="GO:0005829">
    <property type="term" value="C:cytosol"/>
    <property type="evidence" value="ECO:0007669"/>
    <property type="project" value="TreeGrafter"/>
</dbReference>
<proteinExistence type="predicted"/>
<evidence type="ECO:0000313" key="3">
    <source>
        <dbReference type="Proteomes" id="UP000646308"/>
    </source>
</evidence>
<dbReference type="Pfam" id="PF00814">
    <property type="entry name" value="TsaD"/>
    <property type="match status" value="1"/>
</dbReference>
<organism evidence="2 3">
    <name type="scientific">Staphylococcus agnetis</name>
    <dbReference type="NCBI Taxonomy" id="985762"/>
    <lineage>
        <taxon>Bacteria</taxon>
        <taxon>Bacillati</taxon>
        <taxon>Bacillota</taxon>
        <taxon>Bacilli</taxon>
        <taxon>Bacillales</taxon>
        <taxon>Staphylococcaceae</taxon>
        <taxon>Staphylococcus</taxon>
    </lineage>
</organism>
<reference evidence="2" key="1">
    <citation type="submission" date="2019-11" db="EMBL/GenBank/DDBJ databases">
        <title>Whole genome comparisons of Staphylococcus agnetis isolates from cattle and chickens.</title>
        <authorList>
            <person name="Rhoads D."/>
            <person name="Shwani A."/>
            <person name="Adkins P."/>
            <person name="Calcutt M."/>
            <person name="Middleton J."/>
        </authorList>
    </citation>
    <scope>NUCLEOTIDE SEQUENCE</scope>
    <source>
        <strain evidence="2">1387</strain>
    </source>
</reference>
<dbReference type="PANTHER" id="PTHR11735:SF11">
    <property type="entry name" value="TRNA THREONYLCARBAMOYLADENOSINE BIOSYNTHESIS PROTEIN TSAB"/>
    <property type="match status" value="1"/>
</dbReference>
<dbReference type="InterPro" id="IPR000905">
    <property type="entry name" value="Gcp-like_dom"/>
</dbReference>
<dbReference type="InterPro" id="IPR043129">
    <property type="entry name" value="ATPase_NBD"/>
</dbReference>
<dbReference type="PANTHER" id="PTHR11735">
    <property type="entry name" value="TRNA N6-ADENOSINE THREONYLCARBAMOYLTRANSFERASE"/>
    <property type="match status" value="1"/>
</dbReference>
<dbReference type="Gene3D" id="3.30.420.40">
    <property type="match status" value="2"/>
</dbReference>
<dbReference type="InterPro" id="IPR022496">
    <property type="entry name" value="T6A_TsaB"/>
</dbReference>
<feature type="domain" description="Gcp-like" evidence="1">
    <location>
        <begin position="25"/>
        <end position="168"/>
    </location>
</feature>
<dbReference type="NCBIfam" id="TIGR03725">
    <property type="entry name" value="T6A_YeaZ"/>
    <property type="match status" value="1"/>
</dbReference>
<protein>
    <submittedName>
        <fullName evidence="2">tRNA (Adenosine(37)-N6)-threonylcarbamoyltransferase complex dimerization subunit type 1 TsaB</fullName>
    </submittedName>
</protein>
<name>A0A2T4MGR2_9STAP</name>
<dbReference type="GeneID" id="57692136"/>
<sequence length="221" mass="24345">MISLLLDSSNQPLSVAVMKNDDVLASKTIAEKRNHSIQLMPTIKELLDKVKLEPKDLNAIIVAQGPGSYTGLRIGVTTAKTLAYTLNIPLYGVSSLSALAATVDDKSATIVPIFNARRGFVFAGVYQWHNDSLTCVIDDQYIELASLITKVASMDNVVFVGEDTEQFEGELEQFSIVPNLPQAHQMYLLKGQPVDVHTFVPSYLKLSEAEQNWMNQQSNSN</sequence>
<comment type="caution">
    <text evidence="2">The sequence shown here is derived from an EMBL/GenBank/DDBJ whole genome shotgun (WGS) entry which is preliminary data.</text>
</comment>